<feature type="region of interest" description="Disordered" evidence="1">
    <location>
        <begin position="216"/>
        <end position="248"/>
    </location>
</feature>
<keyword evidence="2" id="KW-0812">Transmembrane</keyword>
<dbReference type="Pfam" id="PF09551">
    <property type="entry name" value="Spore_II_R"/>
    <property type="match status" value="1"/>
</dbReference>
<feature type="compositionally biased region" description="Polar residues" evidence="1">
    <location>
        <begin position="234"/>
        <end position="248"/>
    </location>
</feature>
<gene>
    <name evidence="3" type="ordered locus">Desaci_0017</name>
</gene>
<dbReference type="Proteomes" id="UP000002892">
    <property type="component" value="Chromosome"/>
</dbReference>
<dbReference type="KEGG" id="dai:Desaci_0017"/>
<accession>I4D010</accession>
<dbReference type="RefSeq" id="WP_014825150.1">
    <property type="nucleotide sequence ID" value="NC_018068.1"/>
</dbReference>
<keyword evidence="2" id="KW-0472">Membrane</keyword>
<feature type="transmembrane region" description="Helical" evidence="2">
    <location>
        <begin position="26"/>
        <end position="46"/>
    </location>
</feature>
<dbReference type="STRING" id="646529.Desaci_0017"/>
<dbReference type="NCBIfam" id="TIGR02837">
    <property type="entry name" value="spore_II_R"/>
    <property type="match status" value="1"/>
</dbReference>
<evidence type="ECO:0000313" key="4">
    <source>
        <dbReference type="Proteomes" id="UP000002892"/>
    </source>
</evidence>
<evidence type="ECO:0000256" key="1">
    <source>
        <dbReference type="SAM" id="MobiDB-lite"/>
    </source>
</evidence>
<dbReference type="eggNOG" id="ENOG5031K93">
    <property type="taxonomic scope" value="Bacteria"/>
</dbReference>
<sequence>MDWVIKSLRLGFDIPFKDRLTKVLKVIISIAILVSVLGIMFFSLSINKIWTKNQTIYENKSDSEKIVYNEGKLAQNPQQLIRFHVLANSDSDQDQALKRAVRDAILKEVSPKLAVSKSLKESRQIIERVRPEMERIGRSVVKAWGKDYSVHTEYGHFSFPTKSYGTLILPAGDYEALRIVIGKGKGSNWWCVLFPPLCFIDIEHSTAVQVDGKPGIPISNDTSPYSDKQKNEKNVNVQGNRSNNSEMTIKNSSVHNSLKIDFYFWELVKKLWS</sequence>
<name>I4D010_DESAJ</name>
<protein>
    <submittedName>
        <fullName evidence="3">Stage II sporulation protein R</fullName>
    </submittedName>
</protein>
<evidence type="ECO:0000256" key="2">
    <source>
        <dbReference type="SAM" id="Phobius"/>
    </source>
</evidence>
<dbReference type="InterPro" id="IPR014202">
    <property type="entry name" value="Spore_II_R"/>
</dbReference>
<dbReference type="EMBL" id="CP003639">
    <property type="protein sequence ID" value="AFM39134.1"/>
    <property type="molecule type" value="Genomic_DNA"/>
</dbReference>
<evidence type="ECO:0000313" key="3">
    <source>
        <dbReference type="EMBL" id="AFM39134.1"/>
    </source>
</evidence>
<keyword evidence="2" id="KW-1133">Transmembrane helix</keyword>
<reference evidence="3 4" key="1">
    <citation type="journal article" date="2012" name="J. Bacteriol.">
        <title>Complete genome sequences of Desulfosporosinus orientis DSM765T, Desulfosporosinus youngiae DSM17734T, Desulfosporosinus meridiei DSM13257T, and Desulfosporosinus acidiphilus DSM22704T.</title>
        <authorList>
            <person name="Pester M."/>
            <person name="Brambilla E."/>
            <person name="Alazard D."/>
            <person name="Rattei T."/>
            <person name="Weinmaier T."/>
            <person name="Han J."/>
            <person name="Lucas S."/>
            <person name="Lapidus A."/>
            <person name="Cheng J.F."/>
            <person name="Goodwin L."/>
            <person name="Pitluck S."/>
            <person name="Peters L."/>
            <person name="Ovchinnikova G."/>
            <person name="Teshima H."/>
            <person name="Detter J.C."/>
            <person name="Han C.S."/>
            <person name="Tapia R."/>
            <person name="Land M.L."/>
            <person name="Hauser L."/>
            <person name="Kyrpides N.C."/>
            <person name="Ivanova N.N."/>
            <person name="Pagani I."/>
            <person name="Huntmann M."/>
            <person name="Wei C.L."/>
            <person name="Davenport K.W."/>
            <person name="Daligault H."/>
            <person name="Chain P.S."/>
            <person name="Chen A."/>
            <person name="Mavromatis K."/>
            <person name="Markowitz V."/>
            <person name="Szeto E."/>
            <person name="Mikhailova N."/>
            <person name="Pati A."/>
            <person name="Wagner M."/>
            <person name="Woyke T."/>
            <person name="Ollivier B."/>
            <person name="Klenk H.P."/>
            <person name="Spring S."/>
            <person name="Loy A."/>
        </authorList>
    </citation>
    <scope>NUCLEOTIDE SEQUENCE [LARGE SCALE GENOMIC DNA]</scope>
    <source>
        <strain evidence="4">DSM 22704 / JCM 16185 / SJ4</strain>
    </source>
</reference>
<organism evidence="3 4">
    <name type="scientific">Desulfosporosinus acidiphilus (strain DSM 22704 / JCM 16185 / SJ4)</name>
    <dbReference type="NCBI Taxonomy" id="646529"/>
    <lineage>
        <taxon>Bacteria</taxon>
        <taxon>Bacillati</taxon>
        <taxon>Bacillota</taxon>
        <taxon>Clostridia</taxon>
        <taxon>Eubacteriales</taxon>
        <taxon>Desulfitobacteriaceae</taxon>
        <taxon>Desulfosporosinus</taxon>
    </lineage>
</organism>
<dbReference type="AlphaFoldDB" id="I4D010"/>
<dbReference type="HOGENOM" id="CLU_069310_2_0_9"/>
<proteinExistence type="predicted"/>
<keyword evidence="4" id="KW-1185">Reference proteome</keyword>